<feature type="domain" description="Protein kinase" evidence="1">
    <location>
        <begin position="195"/>
        <end position="486"/>
    </location>
</feature>
<dbReference type="Proteomes" id="UP000822688">
    <property type="component" value="Chromosome 6"/>
</dbReference>
<dbReference type="GO" id="GO:0004674">
    <property type="term" value="F:protein serine/threonine kinase activity"/>
    <property type="evidence" value="ECO:0007669"/>
    <property type="project" value="TreeGrafter"/>
</dbReference>
<dbReference type="PANTHER" id="PTHR44329:SF260">
    <property type="entry name" value="PROTEIN KINASE DOMAIN-CONTAINING PROTEIN"/>
    <property type="match status" value="1"/>
</dbReference>
<dbReference type="GO" id="GO:0005524">
    <property type="term" value="F:ATP binding"/>
    <property type="evidence" value="ECO:0007669"/>
    <property type="project" value="InterPro"/>
</dbReference>
<dbReference type="PROSITE" id="PS50011">
    <property type="entry name" value="PROTEIN_KINASE_DOM"/>
    <property type="match status" value="1"/>
</dbReference>
<dbReference type="InterPro" id="IPR008271">
    <property type="entry name" value="Ser/Thr_kinase_AS"/>
</dbReference>
<gene>
    <name evidence="2" type="ORF">KC19_6G024700</name>
</gene>
<comment type="caution">
    <text evidence="2">The sequence shown here is derived from an EMBL/GenBank/DDBJ whole genome shotgun (WGS) entry which is preliminary data.</text>
</comment>
<dbReference type="AlphaFoldDB" id="A0A8T0HB60"/>
<evidence type="ECO:0000259" key="1">
    <source>
        <dbReference type="PROSITE" id="PS50011"/>
    </source>
</evidence>
<dbReference type="PANTHER" id="PTHR44329">
    <property type="entry name" value="SERINE/THREONINE-PROTEIN KINASE TNNI3K-RELATED"/>
    <property type="match status" value="1"/>
</dbReference>
<evidence type="ECO:0000313" key="3">
    <source>
        <dbReference type="Proteomes" id="UP000822688"/>
    </source>
</evidence>
<name>A0A8T0HB60_CERPU</name>
<reference evidence="2 3" key="1">
    <citation type="submission" date="2020-06" db="EMBL/GenBank/DDBJ databases">
        <title>WGS assembly of Ceratodon purpureus strain R40.</title>
        <authorList>
            <person name="Carey S.B."/>
            <person name="Jenkins J."/>
            <person name="Shu S."/>
            <person name="Lovell J.T."/>
            <person name="Sreedasyam A."/>
            <person name="Maumus F."/>
            <person name="Tiley G.P."/>
            <person name="Fernandez-Pozo N."/>
            <person name="Barry K."/>
            <person name="Chen C."/>
            <person name="Wang M."/>
            <person name="Lipzen A."/>
            <person name="Daum C."/>
            <person name="Saski C.A."/>
            <person name="Payton A.C."/>
            <person name="Mcbreen J.C."/>
            <person name="Conrad R.E."/>
            <person name="Kollar L.M."/>
            <person name="Olsson S."/>
            <person name="Huttunen S."/>
            <person name="Landis J.B."/>
            <person name="Wickett N.J."/>
            <person name="Johnson M.G."/>
            <person name="Rensing S.A."/>
            <person name="Grimwood J."/>
            <person name="Schmutz J."/>
            <person name="Mcdaniel S.F."/>
        </authorList>
    </citation>
    <scope>NUCLEOTIDE SEQUENCE [LARGE SCALE GENOMIC DNA]</scope>
    <source>
        <strain evidence="2 3">R40</strain>
    </source>
</reference>
<keyword evidence="3" id="KW-1185">Reference proteome</keyword>
<dbReference type="PROSITE" id="PS00108">
    <property type="entry name" value="PROTEIN_KINASE_ST"/>
    <property type="match status" value="1"/>
</dbReference>
<dbReference type="Pfam" id="PF00069">
    <property type="entry name" value="Pkinase"/>
    <property type="match status" value="1"/>
</dbReference>
<protein>
    <recommendedName>
        <fullName evidence="1">Protein kinase domain-containing protein</fullName>
    </recommendedName>
</protein>
<evidence type="ECO:0000313" key="2">
    <source>
        <dbReference type="EMBL" id="KAG0568510.1"/>
    </source>
</evidence>
<dbReference type="SMART" id="SM00220">
    <property type="entry name" value="S_TKc"/>
    <property type="match status" value="1"/>
</dbReference>
<dbReference type="InterPro" id="IPR011009">
    <property type="entry name" value="Kinase-like_dom_sf"/>
</dbReference>
<dbReference type="InterPro" id="IPR051681">
    <property type="entry name" value="Ser/Thr_Kinases-Pseudokinases"/>
</dbReference>
<accession>A0A8T0HB60</accession>
<dbReference type="EMBL" id="CM026427">
    <property type="protein sequence ID" value="KAG0568510.1"/>
    <property type="molecule type" value="Genomic_DNA"/>
</dbReference>
<dbReference type="InterPro" id="IPR000719">
    <property type="entry name" value="Prot_kinase_dom"/>
</dbReference>
<organism evidence="2 3">
    <name type="scientific">Ceratodon purpureus</name>
    <name type="common">Fire moss</name>
    <name type="synonym">Dicranum purpureum</name>
    <dbReference type="NCBI Taxonomy" id="3225"/>
    <lineage>
        <taxon>Eukaryota</taxon>
        <taxon>Viridiplantae</taxon>
        <taxon>Streptophyta</taxon>
        <taxon>Embryophyta</taxon>
        <taxon>Bryophyta</taxon>
        <taxon>Bryophytina</taxon>
        <taxon>Bryopsida</taxon>
        <taxon>Dicranidae</taxon>
        <taxon>Pseudoditrichales</taxon>
        <taxon>Ditrichaceae</taxon>
        <taxon>Ceratodon</taxon>
    </lineage>
</organism>
<sequence>MEDQSGTYARTWRSLRNSLERLTQVKENLHINVNQCLYMQSEILKLLQVLQQDQSPAAQEFYGIAMRALKLVEECSTERWLLKAVEIGDCPEHFVELYLDLRWSSNLAGQEIGCDQISISDVHKVRDEDKLSLMFKVKEVLEGENKNHKRCQVEQQLATILRDRSGCSDPSSPQSPPYDLKRYVRGFRFNLISGTFFQRVQGGSSFVVKYHWVYKKEFVLKLALKSSDRDIIKKEAEIMEKCRHPYVVGVVGCWEVKSSKSFMVMECMECTLTDLMRRRRTSTTKQGFSASEAIDLLLPVAKALRYMHGKVKPIAHRDIKPDNIMCSREPEVGTKLIDFGDSVEFDPSYFSRTPGVALTTKEYGVTGTAGYMAPEVRDCRNFEYIDSLKAFPYCDLLKADVFSFGMVLGELLTWKTPEESLCAQAQRSLPRSEMNDLLKRGWRPHIPHDVPAYVAFVVESCWRKFPTTRPSFEDICLMLQNAQHLLGLNVKVANEATSSLVSYTDSDATDWPIPGKFTVREMLNLE</sequence>
<dbReference type="Gene3D" id="1.10.510.10">
    <property type="entry name" value="Transferase(Phosphotransferase) domain 1"/>
    <property type="match status" value="1"/>
</dbReference>
<proteinExistence type="predicted"/>
<dbReference type="SUPFAM" id="SSF56112">
    <property type="entry name" value="Protein kinase-like (PK-like)"/>
    <property type="match status" value="1"/>
</dbReference>